<evidence type="ECO:0000313" key="2">
    <source>
        <dbReference type="Proteomes" id="UP000485058"/>
    </source>
</evidence>
<accession>A0A6A0ADL5</accession>
<gene>
    <name evidence="1" type="ORF">HaLaN_28714</name>
</gene>
<name>A0A6A0ADL5_HAELA</name>
<keyword evidence="2" id="KW-1185">Reference proteome</keyword>
<proteinExistence type="predicted"/>
<organism evidence="1 2">
    <name type="scientific">Haematococcus lacustris</name>
    <name type="common">Green alga</name>
    <name type="synonym">Haematococcus pluvialis</name>
    <dbReference type="NCBI Taxonomy" id="44745"/>
    <lineage>
        <taxon>Eukaryota</taxon>
        <taxon>Viridiplantae</taxon>
        <taxon>Chlorophyta</taxon>
        <taxon>core chlorophytes</taxon>
        <taxon>Chlorophyceae</taxon>
        <taxon>CS clade</taxon>
        <taxon>Chlamydomonadales</taxon>
        <taxon>Haematococcaceae</taxon>
        <taxon>Haematococcus</taxon>
    </lineage>
</organism>
<evidence type="ECO:0000313" key="1">
    <source>
        <dbReference type="EMBL" id="GFH29957.1"/>
    </source>
</evidence>
<dbReference type="EMBL" id="BLLF01004614">
    <property type="protein sequence ID" value="GFH29957.1"/>
    <property type="molecule type" value="Genomic_DNA"/>
</dbReference>
<sequence length="246" mass="24748">MALVSPGAPTAASSCPGAPPPGTASSLALLLQGRRGCAPQPCQGGGKLPGSCHMQGVTSPTPAWHMLVGGEGQQAGRGDVLCPLVPLASLSPGPPCPLALLGSHSSTSSHWSGCPLPVSLCWTLHLQPVRTAAGEALSLLAVMHPAAFPALGPAHGGASSHGAHAPALAAWGCPWGGQDLIHSKSDACWWWPKGLKEGVRVGGRHGSAALEKELEGRGGGWFGSLGKCRFGSAQEHVDSHGALPLT</sequence>
<dbReference type="AlphaFoldDB" id="A0A6A0ADL5"/>
<comment type="caution">
    <text evidence="1">The sequence shown here is derived from an EMBL/GenBank/DDBJ whole genome shotgun (WGS) entry which is preliminary data.</text>
</comment>
<dbReference type="Proteomes" id="UP000485058">
    <property type="component" value="Unassembled WGS sequence"/>
</dbReference>
<protein>
    <submittedName>
        <fullName evidence="1">Uncharacterized protein</fullName>
    </submittedName>
</protein>
<reference evidence="1 2" key="1">
    <citation type="submission" date="2020-02" db="EMBL/GenBank/DDBJ databases">
        <title>Draft genome sequence of Haematococcus lacustris strain NIES-144.</title>
        <authorList>
            <person name="Morimoto D."/>
            <person name="Nakagawa S."/>
            <person name="Yoshida T."/>
            <person name="Sawayama S."/>
        </authorList>
    </citation>
    <scope>NUCLEOTIDE SEQUENCE [LARGE SCALE GENOMIC DNA]</scope>
    <source>
        <strain evidence="1 2">NIES-144</strain>
    </source>
</reference>